<dbReference type="GO" id="GO:0046872">
    <property type="term" value="F:metal ion binding"/>
    <property type="evidence" value="ECO:0007669"/>
    <property type="project" value="UniProtKB-KW"/>
</dbReference>
<dbReference type="GO" id="GO:0009055">
    <property type="term" value="F:electron transfer activity"/>
    <property type="evidence" value="ECO:0007669"/>
    <property type="project" value="InterPro"/>
</dbReference>
<keyword evidence="1" id="KW-0813">Transport</keyword>
<evidence type="ECO:0000259" key="8">
    <source>
        <dbReference type="PROSITE" id="PS51007"/>
    </source>
</evidence>
<dbReference type="SUPFAM" id="SSF46626">
    <property type="entry name" value="Cytochrome c"/>
    <property type="match status" value="1"/>
</dbReference>
<gene>
    <name evidence="9" type="ORF">GCM10011320_31980</name>
</gene>
<evidence type="ECO:0000256" key="3">
    <source>
        <dbReference type="ARBA" id="ARBA00022723"/>
    </source>
</evidence>
<evidence type="ECO:0000313" key="10">
    <source>
        <dbReference type="Proteomes" id="UP000661507"/>
    </source>
</evidence>
<dbReference type="InterPro" id="IPR009056">
    <property type="entry name" value="Cyt_c-like_dom"/>
</dbReference>
<organism evidence="9 10">
    <name type="scientific">Neoroseomonas lacus</name>
    <dbReference type="NCBI Taxonomy" id="287609"/>
    <lineage>
        <taxon>Bacteria</taxon>
        <taxon>Pseudomonadati</taxon>
        <taxon>Pseudomonadota</taxon>
        <taxon>Alphaproteobacteria</taxon>
        <taxon>Acetobacterales</taxon>
        <taxon>Acetobacteraceae</taxon>
        <taxon>Neoroseomonas</taxon>
    </lineage>
</organism>
<evidence type="ECO:0000256" key="4">
    <source>
        <dbReference type="ARBA" id="ARBA00022982"/>
    </source>
</evidence>
<proteinExistence type="predicted"/>
<keyword evidence="7" id="KW-0732">Signal</keyword>
<evidence type="ECO:0000313" key="9">
    <source>
        <dbReference type="EMBL" id="GGJ22340.1"/>
    </source>
</evidence>
<dbReference type="InterPro" id="IPR036909">
    <property type="entry name" value="Cyt_c-like_dom_sf"/>
</dbReference>
<reference evidence="9" key="1">
    <citation type="journal article" date="2014" name="Int. J. Syst. Evol. Microbiol.">
        <title>Complete genome sequence of Corynebacterium casei LMG S-19264T (=DSM 44701T), isolated from a smear-ripened cheese.</title>
        <authorList>
            <consortium name="US DOE Joint Genome Institute (JGI-PGF)"/>
            <person name="Walter F."/>
            <person name="Albersmeier A."/>
            <person name="Kalinowski J."/>
            <person name="Ruckert C."/>
        </authorList>
    </citation>
    <scope>NUCLEOTIDE SEQUENCE</scope>
    <source>
        <strain evidence="9">CGMCC 1.3617</strain>
    </source>
</reference>
<keyword evidence="3 6" id="KW-0479">Metal-binding</keyword>
<dbReference type="PRINTS" id="PR00604">
    <property type="entry name" value="CYTCHRMECIAB"/>
</dbReference>
<keyword evidence="10" id="KW-1185">Reference proteome</keyword>
<feature type="signal peptide" evidence="7">
    <location>
        <begin position="1"/>
        <end position="22"/>
    </location>
</feature>
<dbReference type="Proteomes" id="UP000661507">
    <property type="component" value="Unassembled WGS sequence"/>
</dbReference>
<dbReference type="PROSITE" id="PS51007">
    <property type="entry name" value="CYTC"/>
    <property type="match status" value="1"/>
</dbReference>
<name>A0A917KSE9_9PROT</name>
<dbReference type="PANTHER" id="PTHR11961">
    <property type="entry name" value="CYTOCHROME C"/>
    <property type="match status" value="1"/>
</dbReference>
<dbReference type="InterPro" id="IPR002327">
    <property type="entry name" value="Cyt_c_1A/1B"/>
</dbReference>
<dbReference type="AlphaFoldDB" id="A0A917KSE9"/>
<dbReference type="Pfam" id="PF00034">
    <property type="entry name" value="Cytochrom_C"/>
    <property type="match status" value="1"/>
</dbReference>
<evidence type="ECO:0000256" key="6">
    <source>
        <dbReference type="PROSITE-ProRule" id="PRU00433"/>
    </source>
</evidence>
<evidence type="ECO:0000256" key="7">
    <source>
        <dbReference type="SAM" id="SignalP"/>
    </source>
</evidence>
<keyword evidence="4" id="KW-0249">Electron transport</keyword>
<dbReference type="RefSeq" id="WP_188968288.1">
    <property type="nucleotide sequence ID" value="NZ_BMKW01000007.1"/>
</dbReference>
<evidence type="ECO:0000256" key="2">
    <source>
        <dbReference type="ARBA" id="ARBA00022617"/>
    </source>
</evidence>
<evidence type="ECO:0000256" key="1">
    <source>
        <dbReference type="ARBA" id="ARBA00022448"/>
    </source>
</evidence>
<dbReference type="EMBL" id="BMKW01000007">
    <property type="protein sequence ID" value="GGJ22340.1"/>
    <property type="molecule type" value="Genomic_DNA"/>
</dbReference>
<dbReference type="Gene3D" id="1.10.760.10">
    <property type="entry name" value="Cytochrome c-like domain"/>
    <property type="match status" value="1"/>
</dbReference>
<evidence type="ECO:0000256" key="5">
    <source>
        <dbReference type="ARBA" id="ARBA00023004"/>
    </source>
</evidence>
<comment type="caution">
    <text evidence="9">The sequence shown here is derived from an EMBL/GenBank/DDBJ whole genome shotgun (WGS) entry which is preliminary data.</text>
</comment>
<feature type="domain" description="Cytochrome c" evidence="8">
    <location>
        <begin position="25"/>
        <end position="128"/>
    </location>
</feature>
<reference evidence="9" key="2">
    <citation type="submission" date="2020-09" db="EMBL/GenBank/DDBJ databases">
        <authorList>
            <person name="Sun Q."/>
            <person name="Zhou Y."/>
        </authorList>
    </citation>
    <scope>NUCLEOTIDE SEQUENCE</scope>
    <source>
        <strain evidence="9">CGMCC 1.3617</strain>
    </source>
</reference>
<dbReference type="GO" id="GO:0020037">
    <property type="term" value="F:heme binding"/>
    <property type="evidence" value="ECO:0007669"/>
    <property type="project" value="InterPro"/>
</dbReference>
<protein>
    <recommendedName>
        <fullName evidence="8">Cytochrome c domain-containing protein</fullName>
    </recommendedName>
</protein>
<keyword evidence="5 6" id="KW-0408">Iron</keyword>
<accession>A0A917KSE9</accession>
<sequence length="129" mass="13665">MRRMMVVAALAAMASVSGVAMAEEGDAAAGQRVFNQCRACHTADQGGRNGVGPNLFGIVGRPAASIEGFRYSANMRELGTGGLVWTEERLRAYVANPKAVVPRGSMSFPGLRNETQINDLMAYLGSLKS</sequence>
<feature type="chain" id="PRO_5037656112" description="Cytochrome c domain-containing protein" evidence="7">
    <location>
        <begin position="23"/>
        <end position="129"/>
    </location>
</feature>
<keyword evidence="2 6" id="KW-0349">Heme</keyword>